<dbReference type="GO" id="GO:0005886">
    <property type="term" value="C:plasma membrane"/>
    <property type="evidence" value="ECO:0007669"/>
    <property type="project" value="TreeGrafter"/>
</dbReference>
<proteinExistence type="inferred from homology"/>
<feature type="region of interest" description="Disordered" evidence="11">
    <location>
        <begin position="607"/>
        <end position="628"/>
    </location>
</feature>
<evidence type="ECO:0000256" key="5">
    <source>
        <dbReference type="ARBA" id="ARBA00022538"/>
    </source>
</evidence>
<feature type="transmembrane region" description="Helical" evidence="12">
    <location>
        <begin position="197"/>
        <end position="218"/>
    </location>
</feature>
<dbReference type="GO" id="GO:1902600">
    <property type="term" value="P:proton transmembrane transport"/>
    <property type="evidence" value="ECO:0007669"/>
    <property type="project" value="InterPro"/>
</dbReference>
<feature type="transmembrane region" description="Helical" evidence="12">
    <location>
        <begin position="310"/>
        <end position="329"/>
    </location>
</feature>
<dbReference type="GO" id="GO:0006813">
    <property type="term" value="P:potassium ion transport"/>
    <property type="evidence" value="ECO:0007669"/>
    <property type="project" value="UniProtKB-KW"/>
</dbReference>
<keyword evidence="9" id="KW-0406">Ion transport</keyword>
<dbReference type="NCBIfam" id="TIGR00932">
    <property type="entry name" value="2a37"/>
    <property type="match status" value="1"/>
</dbReference>
<reference evidence="14 15" key="1">
    <citation type="submission" date="2020-04" db="EMBL/GenBank/DDBJ databases">
        <title>Luteolibacter sp. G-1-1-1 isolated from soil.</title>
        <authorList>
            <person name="Dahal R.H."/>
        </authorList>
    </citation>
    <scope>NUCLEOTIDE SEQUENCE [LARGE SCALE GENOMIC DNA]</scope>
    <source>
        <strain evidence="14 15">G-1-1-1</strain>
    </source>
</reference>
<dbReference type="AlphaFoldDB" id="A0A858RHN6"/>
<dbReference type="InterPro" id="IPR004771">
    <property type="entry name" value="K/H_exchanger"/>
</dbReference>
<comment type="subcellular location">
    <subcellularLocation>
        <location evidence="1">Endomembrane system</location>
        <topology evidence="1">Multi-pass membrane protein</topology>
    </subcellularLocation>
</comment>
<evidence type="ECO:0000256" key="4">
    <source>
        <dbReference type="ARBA" id="ARBA00022449"/>
    </source>
</evidence>
<keyword evidence="6 12" id="KW-0812">Transmembrane</keyword>
<dbReference type="GO" id="GO:0008324">
    <property type="term" value="F:monoatomic cation transmembrane transporter activity"/>
    <property type="evidence" value="ECO:0007669"/>
    <property type="project" value="InterPro"/>
</dbReference>
<keyword evidence="15" id="KW-1185">Reference proteome</keyword>
<dbReference type="FunFam" id="3.40.50.720:FF:000036">
    <property type="entry name" value="Glutathione-regulated potassium-efflux system protein KefB"/>
    <property type="match status" value="1"/>
</dbReference>
<feature type="transmembrane region" description="Helical" evidence="12">
    <location>
        <begin position="57"/>
        <end position="76"/>
    </location>
</feature>
<dbReference type="Gene3D" id="3.40.50.720">
    <property type="entry name" value="NAD(P)-binding Rossmann-like Domain"/>
    <property type="match status" value="1"/>
</dbReference>
<evidence type="ECO:0000256" key="10">
    <source>
        <dbReference type="ARBA" id="ARBA00023136"/>
    </source>
</evidence>
<dbReference type="InterPro" id="IPR003148">
    <property type="entry name" value="RCK_N"/>
</dbReference>
<dbReference type="Pfam" id="PF00999">
    <property type="entry name" value="Na_H_Exchanger"/>
    <property type="match status" value="1"/>
</dbReference>
<feature type="transmembrane region" description="Helical" evidence="12">
    <location>
        <begin position="149"/>
        <end position="171"/>
    </location>
</feature>
<evidence type="ECO:0000313" key="15">
    <source>
        <dbReference type="Proteomes" id="UP000501812"/>
    </source>
</evidence>
<feature type="transmembrane region" description="Helical" evidence="12">
    <location>
        <begin position="31"/>
        <end position="51"/>
    </location>
</feature>
<dbReference type="InterPro" id="IPR006153">
    <property type="entry name" value="Cation/H_exchanger_TM"/>
</dbReference>
<dbReference type="InterPro" id="IPR036291">
    <property type="entry name" value="NAD(P)-bd_dom_sf"/>
</dbReference>
<evidence type="ECO:0000256" key="3">
    <source>
        <dbReference type="ARBA" id="ARBA00022448"/>
    </source>
</evidence>
<dbReference type="PANTHER" id="PTHR46157:SF4">
    <property type="entry name" value="K(+) EFFLUX ANTIPORTER 3, CHLOROPLASTIC"/>
    <property type="match status" value="1"/>
</dbReference>
<feature type="transmembrane region" description="Helical" evidence="12">
    <location>
        <begin position="374"/>
        <end position="394"/>
    </location>
</feature>
<evidence type="ECO:0000256" key="11">
    <source>
        <dbReference type="SAM" id="MobiDB-lite"/>
    </source>
</evidence>
<evidence type="ECO:0000256" key="7">
    <source>
        <dbReference type="ARBA" id="ARBA00022958"/>
    </source>
</evidence>
<comment type="similarity">
    <text evidence="2">Belongs to the monovalent cation:proton antiporter 2 (CPA2) transporter (TC 2.A.37) family.</text>
</comment>
<name>A0A858RHN6_9BACT</name>
<evidence type="ECO:0000256" key="2">
    <source>
        <dbReference type="ARBA" id="ARBA00005551"/>
    </source>
</evidence>
<feature type="transmembrane region" description="Helical" evidence="12">
    <location>
        <begin position="88"/>
        <end position="112"/>
    </location>
</feature>
<dbReference type="InterPro" id="IPR038770">
    <property type="entry name" value="Na+/solute_symporter_sf"/>
</dbReference>
<dbReference type="Pfam" id="PF02254">
    <property type="entry name" value="TrkA_N"/>
    <property type="match status" value="1"/>
</dbReference>
<dbReference type="Gene3D" id="1.20.1530.20">
    <property type="match status" value="1"/>
</dbReference>
<dbReference type="Proteomes" id="UP000501812">
    <property type="component" value="Chromosome"/>
</dbReference>
<evidence type="ECO:0000256" key="8">
    <source>
        <dbReference type="ARBA" id="ARBA00022989"/>
    </source>
</evidence>
<sequence>MAFESFFAQAFLYLSAALVAVLVGKRLGMGAVLGYLIAGALIGPWGLGWVGGESEEITHFAEFGVVMMLFLVGLELEPSHLWRMKRQIFGLGTAQVVCSALAIAGLAMAFGIGWKPALGIGLILAMSSTAIVLQCLSEKNLMRTEAGQNSFAVLLFQDLAVIPIMALLPLLGAHQAKAGDHEAHGKAAEWMAHLPGWAQALLTIGAVALIVIVGRLAVRPIFRAIAKTRQREAFTAAALLLIISVALLMTKVGLSAALGTFVAGVVLANSEYRHELESDLEPFKGLLLGLFFLGVGTGIDFGHISANWPTVLGCALGLLLVKGGVIFGLARVRQATCGSALVFASALAAGGEFAFVLIALASGAGVFGEEISRTLVAVVALTMAATPLLILASYRFTARSMQPKHTVERASDVRDEGNPVIICGFGRFGHAIGRLLATQGVNSTVLDNDPDQVDTLRAIGFPVFFGDAGRPDLLMTAGAARARALVIALKDTETTMKIVGVAKKHFPHLQIFLRAHSRVEAYEYLEAGEERIYRETLDTSLRLGTDVLRSLGMPGYTAYRAAKLYRRADETFLRKMVEHRKKDRAAFLTAARESQAIFESVMRADPLGTEDEAWTPPPGGGVKEKAED</sequence>
<evidence type="ECO:0000256" key="9">
    <source>
        <dbReference type="ARBA" id="ARBA00023065"/>
    </source>
</evidence>
<keyword evidence="3" id="KW-0813">Transport</keyword>
<dbReference type="EMBL" id="CP051774">
    <property type="protein sequence ID" value="QJE96091.1"/>
    <property type="molecule type" value="Genomic_DNA"/>
</dbReference>
<dbReference type="SUPFAM" id="SSF51735">
    <property type="entry name" value="NAD(P)-binding Rossmann-fold domains"/>
    <property type="match status" value="1"/>
</dbReference>
<feature type="transmembrane region" description="Helical" evidence="12">
    <location>
        <begin position="118"/>
        <end position="137"/>
    </location>
</feature>
<dbReference type="PROSITE" id="PS51201">
    <property type="entry name" value="RCK_N"/>
    <property type="match status" value="1"/>
</dbReference>
<evidence type="ECO:0000256" key="12">
    <source>
        <dbReference type="SAM" id="Phobius"/>
    </source>
</evidence>
<dbReference type="KEGG" id="luo:HHL09_09940"/>
<keyword evidence="4" id="KW-0050">Antiport</keyword>
<evidence type="ECO:0000313" key="14">
    <source>
        <dbReference type="EMBL" id="QJE96091.1"/>
    </source>
</evidence>
<dbReference type="GO" id="GO:0012505">
    <property type="term" value="C:endomembrane system"/>
    <property type="evidence" value="ECO:0007669"/>
    <property type="project" value="UniProtKB-SubCell"/>
</dbReference>
<dbReference type="GO" id="GO:0015297">
    <property type="term" value="F:antiporter activity"/>
    <property type="evidence" value="ECO:0007669"/>
    <property type="project" value="UniProtKB-KW"/>
</dbReference>
<feature type="domain" description="RCK N-terminal" evidence="13">
    <location>
        <begin position="417"/>
        <end position="541"/>
    </location>
</feature>
<evidence type="ECO:0000259" key="13">
    <source>
        <dbReference type="PROSITE" id="PS51201"/>
    </source>
</evidence>
<dbReference type="RefSeq" id="WP_169454480.1">
    <property type="nucleotide sequence ID" value="NZ_CP051774.1"/>
</dbReference>
<keyword evidence="8 12" id="KW-1133">Transmembrane helix</keyword>
<keyword evidence="10 12" id="KW-0472">Membrane</keyword>
<evidence type="ECO:0000256" key="6">
    <source>
        <dbReference type="ARBA" id="ARBA00022692"/>
    </source>
</evidence>
<dbReference type="PANTHER" id="PTHR46157">
    <property type="entry name" value="K(+) EFFLUX ANTIPORTER 3, CHLOROPLASTIC"/>
    <property type="match status" value="1"/>
</dbReference>
<keyword evidence="7" id="KW-0630">Potassium</keyword>
<accession>A0A858RHN6</accession>
<feature type="transmembrane region" description="Helical" evidence="12">
    <location>
        <begin position="6"/>
        <end position="24"/>
    </location>
</feature>
<evidence type="ECO:0000256" key="1">
    <source>
        <dbReference type="ARBA" id="ARBA00004127"/>
    </source>
</evidence>
<feature type="transmembrane region" description="Helical" evidence="12">
    <location>
        <begin position="341"/>
        <end position="368"/>
    </location>
</feature>
<organism evidence="14 15">
    <name type="scientific">Luteolibacter luteus</name>
    <dbReference type="NCBI Taxonomy" id="2728835"/>
    <lineage>
        <taxon>Bacteria</taxon>
        <taxon>Pseudomonadati</taxon>
        <taxon>Verrucomicrobiota</taxon>
        <taxon>Verrucomicrobiia</taxon>
        <taxon>Verrucomicrobiales</taxon>
        <taxon>Verrucomicrobiaceae</taxon>
        <taxon>Luteolibacter</taxon>
    </lineage>
</organism>
<keyword evidence="5" id="KW-0633">Potassium transport</keyword>
<gene>
    <name evidence="14" type="ORF">HHL09_09940</name>
</gene>
<protein>
    <submittedName>
        <fullName evidence="14">Potassium transporter</fullName>
    </submittedName>
</protein>